<dbReference type="PANTHER" id="PTHR42714:SF2">
    <property type="entry name" value="TRNA MODIFICATION GTPASE GTPBP3, MITOCHONDRIAL"/>
    <property type="match status" value="1"/>
</dbReference>
<dbReference type="SUPFAM" id="SSF52540">
    <property type="entry name" value="P-loop containing nucleoside triphosphate hydrolases"/>
    <property type="match status" value="1"/>
</dbReference>
<feature type="transmembrane region" description="Helical" evidence="1">
    <location>
        <begin position="50"/>
        <end position="70"/>
    </location>
</feature>
<name>A0A380MRY0_9GAMM</name>
<protein>
    <submittedName>
        <fullName evidence="3">GTP-binding protein YsxC</fullName>
    </submittedName>
</protein>
<evidence type="ECO:0000313" key="4">
    <source>
        <dbReference type="Proteomes" id="UP000254601"/>
    </source>
</evidence>
<dbReference type="GO" id="GO:0002098">
    <property type="term" value="P:tRNA wobble uridine modification"/>
    <property type="evidence" value="ECO:0007669"/>
    <property type="project" value="TreeGrafter"/>
</dbReference>
<dbReference type="GO" id="GO:0005829">
    <property type="term" value="C:cytosol"/>
    <property type="evidence" value="ECO:0007669"/>
    <property type="project" value="TreeGrafter"/>
</dbReference>
<dbReference type="InterPro" id="IPR006073">
    <property type="entry name" value="GTP-bd"/>
</dbReference>
<dbReference type="PANTHER" id="PTHR42714">
    <property type="entry name" value="TRNA MODIFICATION GTPASE GTPBP3"/>
    <property type="match status" value="1"/>
</dbReference>
<dbReference type="Gene3D" id="3.40.50.300">
    <property type="entry name" value="P-loop containing nucleotide triphosphate hydrolases"/>
    <property type="match status" value="1"/>
</dbReference>
<dbReference type="RefSeq" id="WP_072575541.1">
    <property type="nucleotide sequence ID" value="NZ_LWHB01000012.1"/>
</dbReference>
<accession>A0A380MRY0</accession>
<feature type="transmembrane region" description="Helical" evidence="1">
    <location>
        <begin position="12"/>
        <end position="30"/>
    </location>
</feature>
<dbReference type="Pfam" id="PF01926">
    <property type="entry name" value="MMR_HSR1"/>
    <property type="match status" value="1"/>
</dbReference>
<feature type="domain" description="G" evidence="2">
    <location>
        <begin position="125"/>
        <end position="237"/>
    </location>
</feature>
<reference evidence="3 4" key="1">
    <citation type="submission" date="2018-06" db="EMBL/GenBank/DDBJ databases">
        <authorList>
            <consortium name="Pathogen Informatics"/>
            <person name="Doyle S."/>
        </authorList>
    </citation>
    <scope>NUCLEOTIDE SEQUENCE [LARGE SCALE GENOMIC DNA]</scope>
    <source>
        <strain evidence="3 4">NCTC13337</strain>
    </source>
</reference>
<keyword evidence="1" id="KW-0812">Transmembrane</keyword>
<evidence type="ECO:0000313" key="3">
    <source>
        <dbReference type="EMBL" id="SUO95399.1"/>
    </source>
</evidence>
<keyword evidence="4" id="KW-1185">Reference proteome</keyword>
<dbReference type="GO" id="GO:0005525">
    <property type="term" value="F:GTP binding"/>
    <property type="evidence" value="ECO:0007669"/>
    <property type="project" value="InterPro"/>
</dbReference>
<gene>
    <name evidence="3" type="ORF">NCTC13337_01297</name>
</gene>
<sequence length="496" mass="53693">MDSVKLLRQIFILLTVIVILAVFLIIFQLTDLGFRAYDRLSTASPWLIGAYLLMVAVIAGTGLFLIIKIWTIGRRKPKSSNAAKPKATAEALRTKLNKARAQGADVAAIEADLEVLSDEPPTTLEIAFFGKISTGKSSLIRTLLPNAHVETSVIGGSTAAIERFHYTTEHGLSLTLIDMPGTHQAQTIASLDNSVMQAARRVHIVCYVLDQDITASDQESIALLHQFGKPLVVILNKSNRYDEAERALLKERIQSRIPADAQLVLAASAYPQEVKRIAKDGTVSFTERLTGGDIHPLLKVFAQLEGQRGELGKRQQQALLELADDSLAQTLGAFRRERGQAMVKAYSRKAMLGGVAAVGPGTDVLIQGYLGMDMLKALTKLYDVPAQEIDLQSLLETISGKIKSQVTLVLALAGNVCKAFPGVGTVLGGASHAVAYGLIFESLGQAVLTVLEQNDGKLTSQNILQQFETQINKDLESRAIGLVKTVMLSKKEDANE</sequence>
<keyword evidence="1" id="KW-1133">Transmembrane helix</keyword>
<dbReference type="OrthoDB" id="5940879at2"/>
<evidence type="ECO:0000256" key="1">
    <source>
        <dbReference type="SAM" id="Phobius"/>
    </source>
</evidence>
<dbReference type="GO" id="GO:0030488">
    <property type="term" value="P:tRNA methylation"/>
    <property type="evidence" value="ECO:0007669"/>
    <property type="project" value="TreeGrafter"/>
</dbReference>
<keyword evidence="1" id="KW-0472">Membrane</keyword>
<dbReference type="InterPro" id="IPR027417">
    <property type="entry name" value="P-loop_NTPase"/>
</dbReference>
<proteinExistence type="predicted"/>
<organism evidence="3 4">
    <name type="scientific">Suttonella ornithocola</name>
    <dbReference type="NCBI Taxonomy" id="279832"/>
    <lineage>
        <taxon>Bacteria</taxon>
        <taxon>Pseudomonadati</taxon>
        <taxon>Pseudomonadota</taxon>
        <taxon>Gammaproteobacteria</taxon>
        <taxon>Cardiobacteriales</taxon>
        <taxon>Cardiobacteriaceae</taxon>
        <taxon>Suttonella</taxon>
    </lineage>
</organism>
<dbReference type="AlphaFoldDB" id="A0A380MRY0"/>
<dbReference type="Proteomes" id="UP000254601">
    <property type="component" value="Unassembled WGS sequence"/>
</dbReference>
<dbReference type="EMBL" id="UHIC01000001">
    <property type="protein sequence ID" value="SUO95399.1"/>
    <property type="molecule type" value="Genomic_DNA"/>
</dbReference>
<evidence type="ECO:0000259" key="2">
    <source>
        <dbReference type="Pfam" id="PF01926"/>
    </source>
</evidence>